<dbReference type="RefSeq" id="WP_072999039.1">
    <property type="nucleotide sequence ID" value="NZ_FQUM01000002.1"/>
</dbReference>
<keyword evidence="5" id="KW-0326">Glycosidase</keyword>
<feature type="chain" id="PRO_5009907890" description="beta-N-acetylhexosaminidase" evidence="7">
    <location>
        <begin position="20"/>
        <end position="529"/>
    </location>
</feature>
<dbReference type="Proteomes" id="UP000184164">
    <property type="component" value="Unassembled WGS sequence"/>
</dbReference>
<dbReference type="EMBL" id="FQUM01000002">
    <property type="protein sequence ID" value="SHE66983.1"/>
    <property type="molecule type" value="Genomic_DNA"/>
</dbReference>
<dbReference type="Gene3D" id="3.30.379.10">
    <property type="entry name" value="Chitobiase/beta-hexosaminidase domain 2-like"/>
    <property type="match status" value="1"/>
</dbReference>
<dbReference type="SUPFAM" id="SSF51445">
    <property type="entry name" value="(Trans)glycosidases"/>
    <property type="match status" value="1"/>
</dbReference>
<gene>
    <name evidence="10" type="ORF">SAMN05444274_10266</name>
</gene>
<dbReference type="PANTHER" id="PTHR22600">
    <property type="entry name" value="BETA-HEXOSAMINIDASE"/>
    <property type="match status" value="1"/>
</dbReference>
<dbReference type="AlphaFoldDB" id="A0A1M4VDN4"/>
<organism evidence="10 11">
    <name type="scientific">Mariniphaga anaerophila</name>
    <dbReference type="NCBI Taxonomy" id="1484053"/>
    <lineage>
        <taxon>Bacteria</taxon>
        <taxon>Pseudomonadati</taxon>
        <taxon>Bacteroidota</taxon>
        <taxon>Bacteroidia</taxon>
        <taxon>Marinilabiliales</taxon>
        <taxon>Prolixibacteraceae</taxon>
        <taxon>Mariniphaga</taxon>
    </lineage>
</organism>
<dbReference type="STRING" id="1484053.SAMN05444274_10266"/>
<dbReference type="InterPro" id="IPR025705">
    <property type="entry name" value="Beta_hexosaminidase_sua/sub"/>
</dbReference>
<dbReference type="GO" id="GO:0016020">
    <property type="term" value="C:membrane"/>
    <property type="evidence" value="ECO:0007669"/>
    <property type="project" value="TreeGrafter"/>
</dbReference>
<reference evidence="10 11" key="1">
    <citation type="submission" date="2016-11" db="EMBL/GenBank/DDBJ databases">
        <authorList>
            <person name="Jaros S."/>
            <person name="Januszkiewicz K."/>
            <person name="Wedrychowicz H."/>
        </authorList>
    </citation>
    <scope>NUCLEOTIDE SEQUENCE [LARGE SCALE GENOMIC DNA]</scope>
    <source>
        <strain evidence="10 11">DSM 26910</strain>
    </source>
</reference>
<dbReference type="SUPFAM" id="SSF55545">
    <property type="entry name" value="beta-N-acetylhexosaminidase-like domain"/>
    <property type="match status" value="1"/>
</dbReference>
<keyword evidence="11" id="KW-1185">Reference proteome</keyword>
<dbReference type="PIRSF" id="PIRSF001093">
    <property type="entry name" value="B-hxosamndse_ab_euk"/>
    <property type="match status" value="1"/>
</dbReference>
<dbReference type="Pfam" id="PF00728">
    <property type="entry name" value="Glyco_hydro_20"/>
    <property type="match status" value="1"/>
</dbReference>
<proteinExistence type="inferred from homology"/>
<feature type="domain" description="Glycoside hydrolase family 20 catalytic" evidence="8">
    <location>
        <begin position="146"/>
        <end position="497"/>
    </location>
</feature>
<comment type="catalytic activity">
    <reaction evidence="1">
        <text>Hydrolysis of terminal non-reducing N-acetyl-D-hexosamine residues in N-acetyl-beta-D-hexosaminides.</text>
        <dbReference type="EC" id="3.2.1.52"/>
    </reaction>
</comment>
<comment type="similarity">
    <text evidence="2">Belongs to the glycosyl hydrolase 20 family.</text>
</comment>
<evidence type="ECO:0000256" key="3">
    <source>
        <dbReference type="ARBA" id="ARBA00012663"/>
    </source>
</evidence>
<name>A0A1M4VDN4_9BACT</name>
<feature type="domain" description="Beta-hexosaminidase bacterial type N-terminal" evidence="9">
    <location>
        <begin position="20"/>
        <end position="142"/>
    </location>
</feature>
<evidence type="ECO:0000256" key="2">
    <source>
        <dbReference type="ARBA" id="ARBA00006285"/>
    </source>
</evidence>
<evidence type="ECO:0000313" key="11">
    <source>
        <dbReference type="Proteomes" id="UP000184164"/>
    </source>
</evidence>
<evidence type="ECO:0000256" key="4">
    <source>
        <dbReference type="ARBA" id="ARBA00022801"/>
    </source>
</evidence>
<dbReference type="GO" id="GO:0030203">
    <property type="term" value="P:glycosaminoglycan metabolic process"/>
    <property type="evidence" value="ECO:0007669"/>
    <property type="project" value="TreeGrafter"/>
</dbReference>
<dbReference type="GO" id="GO:0004563">
    <property type="term" value="F:beta-N-acetylhexosaminidase activity"/>
    <property type="evidence" value="ECO:0007669"/>
    <property type="project" value="UniProtKB-EC"/>
</dbReference>
<dbReference type="Gene3D" id="3.20.20.80">
    <property type="entry name" value="Glycosidases"/>
    <property type="match status" value="1"/>
</dbReference>
<feature type="signal peptide" evidence="7">
    <location>
        <begin position="1"/>
        <end position="19"/>
    </location>
</feature>
<evidence type="ECO:0000256" key="5">
    <source>
        <dbReference type="ARBA" id="ARBA00023295"/>
    </source>
</evidence>
<feature type="active site" description="Proton donor" evidence="6">
    <location>
        <position position="325"/>
    </location>
</feature>
<evidence type="ECO:0000256" key="6">
    <source>
        <dbReference type="PIRSR" id="PIRSR625705-1"/>
    </source>
</evidence>
<dbReference type="GO" id="GO:0005975">
    <property type="term" value="P:carbohydrate metabolic process"/>
    <property type="evidence" value="ECO:0007669"/>
    <property type="project" value="InterPro"/>
</dbReference>
<sequence length="529" mass="60748">MKTLFFLLFSIFAFLSVSAVNIIPYPSKVSESSGKVVLKKKLVVSYSDDLTAEGIYLSRVLENDFAITTKNNKKRAVVLLKKNPSLLTRLGEEGYLLDAKNNKVVIQAATGRGVFYGIQTLRQIIEKGSGSTCFVNGVEIEDSPRFSWRAFMLDESRNFKGMKVVKELLDEMALLKLNTFHWHLTDDQGWRIEIEKYPLLTQIGARRDSTQSGVWPGGWSSTVYDTTPHEGFYTKQQIREILKYAKERHIQVIPEIEMPGHACAAIASYPWLGVSKKKISVPAKFGVHYDVFDFTDSRVENFLKDVLDEIFELFPAPIVHIGGDEVRHDQWESSPEINKFMQENGIESYSDLQVWFTNRMSKYIESKGHRMMGWNDIMGVQLHEYNKEEQVKEKLAQSAIVHFWKGDLDLVKQAVSAGHEIVNSYHEFTYLDYDYERIPLEKAYSFNPVPEGLPAGLNNKILGLGCQMWGEWIPTKESMEQRVFPRIAAYAEVGWTSTEQKDYTRFTEALPFFINRWKKAGINYNQDAE</sequence>
<dbReference type="PANTHER" id="PTHR22600:SF57">
    <property type="entry name" value="BETA-N-ACETYLHEXOSAMINIDASE"/>
    <property type="match status" value="1"/>
</dbReference>
<keyword evidence="7" id="KW-0732">Signal</keyword>
<dbReference type="InterPro" id="IPR029018">
    <property type="entry name" value="Hex-like_dom2"/>
</dbReference>
<evidence type="ECO:0000313" key="10">
    <source>
        <dbReference type="EMBL" id="SHE66983.1"/>
    </source>
</evidence>
<dbReference type="Pfam" id="PF02838">
    <property type="entry name" value="Glyco_hydro_20b"/>
    <property type="match status" value="1"/>
</dbReference>
<protein>
    <recommendedName>
        <fullName evidence="3">beta-N-acetylhexosaminidase</fullName>
        <ecNumber evidence="3">3.2.1.52</ecNumber>
    </recommendedName>
</protein>
<dbReference type="CDD" id="cd06563">
    <property type="entry name" value="GH20_chitobiase-like"/>
    <property type="match status" value="1"/>
</dbReference>
<evidence type="ECO:0000256" key="1">
    <source>
        <dbReference type="ARBA" id="ARBA00001231"/>
    </source>
</evidence>
<dbReference type="EC" id="3.2.1.52" evidence="3"/>
<dbReference type="InterPro" id="IPR015883">
    <property type="entry name" value="Glyco_hydro_20_cat"/>
</dbReference>
<evidence type="ECO:0000259" key="8">
    <source>
        <dbReference type="Pfam" id="PF00728"/>
    </source>
</evidence>
<evidence type="ECO:0000259" key="9">
    <source>
        <dbReference type="Pfam" id="PF02838"/>
    </source>
</evidence>
<dbReference type="OrthoDB" id="1090159at2"/>
<evidence type="ECO:0000256" key="7">
    <source>
        <dbReference type="SAM" id="SignalP"/>
    </source>
</evidence>
<accession>A0A1M4VDN4</accession>
<keyword evidence="4" id="KW-0378">Hydrolase</keyword>
<dbReference type="PRINTS" id="PR00738">
    <property type="entry name" value="GLHYDRLASE20"/>
</dbReference>
<dbReference type="InterPro" id="IPR017853">
    <property type="entry name" value="GH"/>
</dbReference>
<dbReference type="InterPro" id="IPR015882">
    <property type="entry name" value="HEX_bac_N"/>
</dbReference>